<evidence type="ECO:0000259" key="2">
    <source>
        <dbReference type="PROSITE" id="PS51233"/>
    </source>
</evidence>
<dbReference type="Pfam" id="PF00094">
    <property type="entry name" value="VWD"/>
    <property type="match status" value="1"/>
</dbReference>
<accession>A0A8J2JVM0</accession>
<dbReference type="PANTHER" id="PTHR23345:SF15">
    <property type="entry name" value="VITELLOGENIN 1-RELATED"/>
    <property type="match status" value="1"/>
</dbReference>
<dbReference type="EMBL" id="CAJVCH010114448">
    <property type="protein sequence ID" value="CAG7724838.1"/>
    <property type="molecule type" value="Genomic_DNA"/>
</dbReference>
<gene>
    <name evidence="3" type="ORF">AFUS01_LOCUS13834</name>
</gene>
<evidence type="ECO:0000313" key="3">
    <source>
        <dbReference type="EMBL" id="CAG7724838.1"/>
    </source>
</evidence>
<evidence type="ECO:0000256" key="1">
    <source>
        <dbReference type="SAM" id="MobiDB-lite"/>
    </source>
</evidence>
<feature type="compositionally biased region" description="Low complexity" evidence="1">
    <location>
        <begin position="348"/>
        <end position="358"/>
    </location>
</feature>
<protein>
    <recommendedName>
        <fullName evidence="2">VWFD domain-containing protein</fullName>
    </recommendedName>
</protein>
<dbReference type="PROSITE" id="PS51233">
    <property type="entry name" value="VWFD"/>
    <property type="match status" value="1"/>
</dbReference>
<feature type="non-terminal residue" evidence="3">
    <location>
        <position position="1"/>
    </location>
</feature>
<feature type="region of interest" description="Disordered" evidence="1">
    <location>
        <begin position="345"/>
        <end position="366"/>
    </location>
</feature>
<organism evidence="3 4">
    <name type="scientific">Allacma fusca</name>
    <dbReference type="NCBI Taxonomy" id="39272"/>
    <lineage>
        <taxon>Eukaryota</taxon>
        <taxon>Metazoa</taxon>
        <taxon>Ecdysozoa</taxon>
        <taxon>Arthropoda</taxon>
        <taxon>Hexapoda</taxon>
        <taxon>Collembola</taxon>
        <taxon>Symphypleona</taxon>
        <taxon>Sminthuridae</taxon>
        <taxon>Allacma</taxon>
    </lineage>
</organism>
<sequence>TNQVVRTILPPTATNTIVGNVQRRLLRSQLHPTCQVQGKYVNTFDNVTYSFNTKTVEDCQTLLVKDCSGRYPMAVYVKNIQKQGGKVVTILLGKQTKITLVPVGGSASSESQISSKSAGKSGSLRTSEPSSGALVNGQYVELPHVIYAEGSRNAEPIAEIMRLPNYNSIQVIGRHIKVAFNGFSTVLSVHKLLRNRTCGICGDMDNEKVADLRSPRDVPLSSGSLLVASYSFELQNISGGKGKGSFQRKCNINQKYQRQVQVEEERFVSQSSSQYSSKNQKHGQQYILQQQQYHQQQQEQMQMLTNGIPRKFGPKGFSFGDSSGESQVQGTIQGLFNRFVHPGRKNTQQDYQESQNQQYPFSGNTPDAHIQYTTVPTRAARPLYFPKRVHQQDSLIQGNTPEAHDFYITTPTPSARLYSSQQIVYQQRSIRNPENSEEICFTVNKIPRCATGSPPKKMVQKLTQAYCTPQGPKAQQIQEQIEAGQHYDFSSKSQKKIRIAVPQQCGQY</sequence>
<feature type="domain" description="VWFD" evidence="2">
    <location>
        <begin position="32"/>
        <end position="239"/>
    </location>
</feature>
<feature type="region of interest" description="Disordered" evidence="1">
    <location>
        <begin position="105"/>
        <end position="131"/>
    </location>
</feature>
<evidence type="ECO:0000313" key="4">
    <source>
        <dbReference type="Proteomes" id="UP000708208"/>
    </source>
</evidence>
<dbReference type="GO" id="GO:0005319">
    <property type="term" value="F:lipid transporter activity"/>
    <property type="evidence" value="ECO:0007669"/>
    <property type="project" value="TreeGrafter"/>
</dbReference>
<dbReference type="PANTHER" id="PTHR23345">
    <property type="entry name" value="VITELLOGENIN-RELATED"/>
    <property type="match status" value="1"/>
</dbReference>
<dbReference type="OrthoDB" id="160294at2759"/>
<keyword evidence="4" id="KW-1185">Reference proteome</keyword>
<dbReference type="InterPro" id="IPR001846">
    <property type="entry name" value="VWF_type-D"/>
</dbReference>
<feature type="compositionally biased region" description="Low complexity" evidence="1">
    <location>
        <begin position="105"/>
        <end position="123"/>
    </location>
</feature>
<proteinExistence type="predicted"/>
<dbReference type="SMART" id="SM00216">
    <property type="entry name" value="VWD"/>
    <property type="match status" value="1"/>
</dbReference>
<dbReference type="Proteomes" id="UP000708208">
    <property type="component" value="Unassembled WGS sequence"/>
</dbReference>
<comment type="caution">
    <text evidence="3">The sequence shown here is derived from an EMBL/GenBank/DDBJ whole genome shotgun (WGS) entry which is preliminary data.</text>
</comment>
<dbReference type="InterPro" id="IPR050733">
    <property type="entry name" value="Vitellogenin/Apolipophorin"/>
</dbReference>
<dbReference type="AlphaFoldDB" id="A0A8J2JVM0"/>
<reference evidence="3" key="1">
    <citation type="submission" date="2021-06" db="EMBL/GenBank/DDBJ databases">
        <authorList>
            <person name="Hodson N. C."/>
            <person name="Mongue J. A."/>
            <person name="Jaron S. K."/>
        </authorList>
    </citation>
    <scope>NUCLEOTIDE SEQUENCE</scope>
</reference>
<name>A0A8J2JVM0_9HEXA</name>